<dbReference type="Proteomes" id="UP000515873">
    <property type="component" value="Chromosome"/>
</dbReference>
<dbReference type="EMBL" id="CP060412">
    <property type="protein sequence ID" value="QNK02871.1"/>
    <property type="molecule type" value="Genomic_DNA"/>
</dbReference>
<sequence length="146" mass="15393">MNMMDALLKQATSLLGSAEDSHFDAAAQAVPREALGQSLASMFRSDHTESFGSMVGKLFAQSNANQQAGMLNQLLAATGANQVTPEQASHLSVTEVEQIAADAERIHPGVIDQVGHFYAEHATLIKTLGGAALAIALAKLREHQQG</sequence>
<proteinExistence type="predicted"/>
<protein>
    <submittedName>
        <fullName evidence="1">Uncharacterized protein</fullName>
    </submittedName>
</protein>
<evidence type="ECO:0000313" key="2">
    <source>
        <dbReference type="Proteomes" id="UP000515873"/>
    </source>
</evidence>
<organism evidence="1 2">
    <name type="scientific">Dyella telluris</name>
    <dbReference type="NCBI Taxonomy" id="2763498"/>
    <lineage>
        <taxon>Bacteria</taxon>
        <taxon>Pseudomonadati</taxon>
        <taxon>Pseudomonadota</taxon>
        <taxon>Gammaproteobacteria</taxon>
        <taxon>Lysobacterales</taxon>
        <taxon>Rhodanobacteraceae</taxon>
        <taxon>Dyella</taxon>
    </lineage>
</organism>
<reference evidence="1 2" key="1">
    <citation type="submission" date="2020-08" db="EMBL/GenBank/DDBJ databases">
        <title>Dyella sp. G9 isolated from forest soil.</title>
        <authorList>
            <person name="Fu J."/>
            <person name="Qiu L."/>
        </authorList>
    </citation>
    <scope>NUCLEOTIDE SEQUENCE [LARGE SCALE GENOMIC DNA]</scope>
    <source>
        <strain evidence="1 2">G9</strain>
    </source>
</reference>
<dbReference type="RefSeq" id="WP_187058300.1">
    <property type="nucleotide sequence ID" value="NZ_CP060412.1"/>
</dbReference>
<accession>A0A7G8Q7W3</accession>
<evidence type="ECO:0000313" key="1">
    <source>
        <dbReference type="EMBL" id="QNK02871.1"/>
    </source>
</evidence>
<name>A0A7G8Q7W3_9GAMM</name>
<keyword evidence="2" id="KW-1185">Reference proteome</keyword>
<dbReference type="KEGG" id="dtl:H8F01_07060"/>
<gene>
    <name evidence="1" type="ORF">H8F01_07060</name>
</gene>
<dbReference type="AlphaFoldDB" id="A0A7G8Q7W3"/>